<dbReference type="GO" id="GO:0016740">
    <property type="term" value="F:transferase activity"/>
    <property type="evidence" value="ECO:0007669"/>
    <property type="project" value="UniProtKB-KW"/>
</dbReference>
<keyword evidence="3" id="KW-1185">Reference proteome</keyword>
<dbReference type="NCBIfam" id="TIGR02715">
    <property type="entry name" value="amido_AtzE"/>
    <property type="match status" value="1"/>
</dbReference>
<dbReference type="Proteomes" id="UP000218238">
    <property type="component" value="Unassembled WGS sequence"/>
</dbReference>
<evidence type="ECO:0000313" key="3">
    <source>
        <dbReference type="Proteomes" id="UP000218238"/>
    </source>
</evidence>
<dbReference type="RefSeq" id="WP_095722442.1">
    <property type="nucleotide sequence ID" value="NZ_NTFS01000156.1"/>
</dbReference>
<name>A0A2A2TI02_9CYAN</name>
<dbReference type="PANTHER" id="PTHR11895">
    <property type="entry name" value="TRANSAMIDASE"/>
    <property type="match status" value="1"/>
</dbReference>
<dbReference type="OrthoDB" id="9811471at2"/>
<feature type="domain" description="Amidase" evidence="1">
    <location>
        <begin position="30"/>
        <end position="450"/>
    </location>
</feature>
<organism evidence="2 3">
    <name type="scientific">Brunnivagina elsteri CCALA 953</name>
    <dbReference type="NCBI Taxonomy" id="987040"/>
    <lineage>
        <taxon>Bacteria</taxon>
        <taxon>Bacillati</taxon>
        <taxon>Cyanobacteriota</taxon>
        <taxon>Cyanophyceae</taxon>
        <taxon>Nostocales</taxon>
        <taxon>Calotrichaceae</taxon>
        <taxon>Brunnivagina</taxon>
    </lineage>
</organism>
<dbReference type="SUPFAM" id="SSF75304">
    <property type="entry name" value="Amidase signature (AS) enzymes"/>
    <property type="match status" value="1"/>
</dbReference>
<dbReference type="EMBL" id="NTFS01000156">
    <property type="protein sequence ID" value="PAX53265.1"/>
    <property type="molecule type" value="Genomic_DNA"/>
</dbReference>
<protein>
    <submittedName>
        <fullName evidence="2">Asp-tRNA(Asn)/Glu-tRNA(Gln) amidotransferase GatCAB subunit A</fullName>
    </submittedName>
</protein>
<dbReference type="InterPro" id="IPR036928">
    <property type="entry name" value="AS_sf"/>
</dbReference>
<accession>A0A2A2TI02</accession>
<dbReference type="InterPro" id="IPR023631">
    <property type="entry name" value="Amidase_dom"/>
</dbReference>
<dbReference type="Gene3D" id="3.90.1300.10">
    <property type="entry name" value="Amidase signature (AS) domain"/>
    <property type="match status" value="1"/>
</dbReference>
<dbReference type="InterPro" id="IPR014087">
    <property type="entry name" value="Carboxybiuret_hydro_AtzE"/>
</dbReference>
<proteinExistence type="predicted"/>
<keyword evidence="2" id="KW-0808">Transferase</keyword>
<dbReference type="Pfam" id="PF01425">
    <property type="entry name" value="Amidase"/>
    <property type="match status" value="1"/>
</dbReference>
<dbReference type="PANTHER" id="PTHR11895:SF172">
    <property type="entry name" value="GLUTAMYL-TRNA(GLN) AMIDOTRANSFERASE"/>
    <property type="match status" value="1"/>
</dbReference>
<dbReference type="AlphaFoldDB" id="A0A2A2TI02"/>
<dbReference type="NCBIfam" id="NF006631">
    <property type="entry name" value="PRK09201.1"/>
    <property type="match status" value="1"/>
</dbReference>
<gene>
    <name evidence="2" type="ORF">CK510_14870</name>
</gene>
<sequence length="469" mass="50311">MNLDINNLDIANAKAIAQAVQTGKISALQVIRTTLEHIQAQNKQLNCFTAIATETALLDAERIDTEIAAGKNPGLLAGVPFAVKNLFDIQGLTTLAGAKINAENPIATQDATAIAKLKQAGAILVGALNMDEYAYGFVTENSHYGATHNPHDINRVAGGSSGGSAAAVAAGLVPLTLGSDTNGSIRVPAALCGVYGFKPTYGRLSRAGVALFSSSFDHIGTFARSVEDTAIAFDILQGYDERDPICTTRPIVETRNFASLNHIDGIKIAIAGDYFAQKAELEALEAVQKVANALNVKNHITIPEAHRARAAAFVITAVEGANLHFDKLRDRSQDFDPATRDRFLAGALIPSQWYIQAQRFRRWYRDKVREIFTNVDVIIAPTTPITAPFIGQQTMVLDAEEILVRPYLGQFTQPLSFIGLPVLSVPIQTENTLPLGVQIIAAPYNEAKILQVAGLLEKMGVISASIAEN</sequence>
<dbReference type="InterPro" id="IPR000120">
    <property type="entry name" value="Amidase"/>
</dbReference>
<evidence type="ECO:0000313" key="2">
    <source>
        <dbReference type="EMBL" id="PAX53265.1"/>
    </source>
</evidence>
<comment type="caution">
    <text evidence="2">The sequence shown here is derived from an EMBL/GenBank/DDBJ whole genome shotgun (WGS) entry which is preliminary data.</text>
</comment>
<reference evidence="2 3" key="1">
    <citation type="submission" date="2017-08" db="EMBL/GenBank/DDBJ databases">
        <title>Draft genome sequence of filamentous cyanobacterium Calothrix elsteri CCALA 953.</title>
        <authorList>
            <person name="Gagunashvili A.N."/>
            <person name="Elster J."/>
            <person name="Andresson O.S."/>
        </authorList>
    </citation>
    <scope>NUCLEOTIDE SEQUENCE [LARGE SCALE GENOMIC DNA]</scope>
    <source>
        <strain evidence="2 3">CCALA 953</strain>
    </source>
</reference>
<evidence type="ECO:0000259" key="1">
    <source>
        <dbReference type="Pfam" id="PF01425"/>
    </source>
</evidence>